<evidence type="ECO:0000313" key="2">
    <source>
        <dbReference type="EMBL" id="TBT97604.1"/>
    </source>
</evidence>
<sequence length="180" mass="20770">MKKTITLLLSTLFVITFFGQTFEGKVVYKNAYKCKIPNVTDEQFTSMMGSTQEYFIKNGDYKSLANGTLFQSQHYINSENKLYTKMSNSDTYLWNDAATNPDEVIKFELNKGVIEILGYKCDELVLTCKSGIQKYYFNSKLMVDTKLFVNHKFGNWYDLVSKSNALPLKLIIENTQFSLE</sequence>
<dbReference type="Proteomes" id="UP000293045">
    <property type="component" value="Unassembled WGS sequence"/>
</dbReference>
<dbReference type="AlphaFoldDB" id="A0A4Q9KSU5"/>
<comment type="caution">
    <text evidence="2">The sequence shown here is derived from an EMBL/GenBank/DDBJ whole genome shotgun (WGS) entry which is preliminary data.</text>
</comment>
<feature type="signal peptide" evidence="1">
    <location>
        <begin position="1"/>
        <end position="24"/>
    </location>
</feature>
<gene>
    <name evidence="2" type="ORF">CWI39_2849p0010</name>
</gene>
<dbReference type="EMBL" id="PIXR01002849">
    <property type="protein sequence ID" value="TBT97604.1"/>
    <property type="molecule type" value="Genomic_DNA"/>
</dbReference>
<proteinExistence type="predicted"/>
<feature type="chain" id="PRO_5020365236" evidence="1">
    <location>
        <begin position="25"/>
        <end position="180"/>
    </location>
</feature>
<name>A0A4Q9KSU5_9MICR</name>
<feature type="non-terminal residue" evidence="2">
    <location>
        <position position="180"/>
    </location>
</feature>
<reference evidence="2 3" key="1">
    <citation type="submission" date="2017-12" db="EMBL/GenBank/DDBJ databases">
        <authorList>
            <person name="Pombert J.-F."/>
            <person name="Haag K.L."/>
            <person name="Ebert D."/>
        </authorList>
    </citation>
    <scope>NUCLEOTIDE SEQUENCE [LARGE SCALE GENOMIC DNA]</scope>
    <source>
        <strain evidence="2">IL-BN-2</strain>
    </source>
</reference>
<evidence type="ECO:0000313" key="3">
    <source>
        <dbReference type="Proteomes" id="UP000293045"/>
    </source>
</evidence>
<protein>
    <submittedName>
        <fullName evidence="2">Uncharacterized protein</fullName>
    </submittedName>
</protein>
<accession>A0A4Q9KSU5</accession>
<dbReference type="VEuPathDB" id="MicrosporidiaDB:CWI39_2849p0010"/>
<keyword evidence="1" id="KW-0732">Signal</keyword>
<evidence type="ECO:0000256" key="1">
    <source>
        <dbReference type="SAM" id="SignalP"/>
    </source>
</evidence>
<organism evidence="2 3">
    <name type="scientific">Hamiltosporidium magnivora</name>
    <dbReference type="NCBI Taxonomy" id="148818"/>
    <lineage>
        <taxon>Eukaryota</taxon>
        <taxon>Fungi</taxon>
        <taxon>Fungi incertae sedis</taxon>
        <taxon>Microsporidia</taxon>
        <taxon>Dubosqiidae</taxon>
        <taxon>Hamiltosporidium</taxon>
    </lineage>
</organism>